<evidence type="ECO:0000313" key="2">
    <source>
        <dbReference type="EMBL" id="RZO75705.1"/>
    </source>
</evidence>
<accession>A0A520RZT4</accession>
<name>A0A520RZT4_9GAMM</name>
<organism evidence="2 3">
    <name type="scientific">OM182 bacterium</name>
    <dbReference type="NCBI Taxonomy" id="2510334"/>
    <lineage>
        <taxon>Bacteria</taxon>
        <taxon>Pseudomonadati</taxon>
        <taxon>Pseudomonadota</taxon>
        <taxon>Gammaproteobacteria</taxon>
        <taxon>OMG group</taxon>
        <taxon>OM182 clade</taxon>
    </lineage>
</organism>
<sequence>MRLVHASLSALLLLTQLPALGQQSDDDAGLRLLMQLSSDADWKLLQTTPLDFEVHHPQGMTRIGDSFYMTAVETIVRPEAIPDSESKYDRTPGAGKGYLFKFDLQGKLEATISLGEGSKYHPGGIDYDGENLWISVAEYRPASHSIVYAVNPETLDVTEVFRFDDHLGGVLRNPADGAIYGLNWGSQTLYRWTETEARRSPALGYAKTKTGSDVDYQDCQRVTEQAMLCSGMRSLPIDNTHYLTIGGLELVDLSKLEVMHKIRVSGTAPGGELLTRNPFWFEYDENQRGNFYFVPEDDQATLYRYAPARQ</sequence>
<dbReference type="Pfam" id="PF20055">
    <property type="entry name" value="DUF6454"/>
    <property type="match status" value="1"/>
</dbReference>
<evidence type="ECO:0008006" key="4">
    <source>
        <dbReference type="Google" id="ProtNLM"/>
    </source>
</evidence>
<gene>
    <name evidence="2" type="ORF">EVA69_03870</name>
</gene>
<dbReference type="AlphaFoldDB" id="A0A520RZT4"/>
<protein>
    <recommendedName>
        <fullName evidence="4">SMP-30/Gluconolactonase/LRE-like region domain-containing protein</fullName>
    </recommendedName>
</protein>
<keyword evidence="1" id="KW-0732">Signal</keyword>
<feature type="signal peptide" evidence="1">
    <location>
        <begin position="1"/>
        <end position="21"/>
    </location>
</feature>
<proteinExistence type="predicted"/>
<dbReference type="Proteomes" id="UP000320404">
    <property type="component" value="Unassembled WGS sequence"/>
</dbReference>
<dbReference type="SUPFAM" id="SSF63829">
    <property type="entry name" value="Calcium-dependent phosphotriesterase"/>
    <property type="match status" value="1"/>
</dbReference>
<evidence type="ECO:0000313" key="3">
    <source>
        <dbReference type="Proteomes" id="UP000320404"/>
    </source>
</evidence>
<dbReference type="InterPro" id="IPR046312">
    <property type="entry name" value="DUF6454"/>
</dbReference>
<reference evidence="2 3" key="1">
    <citation type="submission" date="2019-02" db="EMBL/GenBank/DDBJ databases">
        <title>Prokaryotic population dynamics and viral predation in marine succession experiment using metagenomics: the confinement effect.</title>
        <authorList>
            <person name="Haro-Moreno J.M."/>
            <person name="Rodriguez-Valera F."/>
            <person name="Lopez-Perez M."/>
        </authorList>
    </citation>
    <scope>NUCLEOTIDE SEQUENCE [LARGE SCALE GENOMIC DNA]</scope>
    <source>
        <strain evidence="2">MED-G158</strain>
    </source>
</reference>
<evidence type="ECO:0000256" key="1">
    <source>
        <dbReference type="SAM" id="SignalP"/>
    </source>
</evidence>
<comment type="caution">
    <text evidence="2">The sequence shown here is derived from an EMBL/GenBank/DDBJ whole genome shotgun (WGS) entry which is preliminary data.</text>
</comment>
<feature type="chain" id="PRO_5022126285" description="SMP-30/Gluconolactonase/LRE-like region domain-containing protein" evidence="1">
    <location>
        <begin position="22"/>
        <end position="310"/>
    </location>
</feature>
<dbReference type="EMBL" id="SHAH01000048">
    <property type="protein sequence ID" value="RZO75705.1"/>
    <property type="molecule type" value="Genomic_DNA"/>
</dbReference>